<dbReference type="SUPFAM" id="SSF53041">
    <property type="entry name" value="Resolvase-like"/>
    <property type="match status" value="1"/>
</dbReference>
<organism evidence="1 2">
    <name type="scientific">Escherichia coli</name>
    <dbReference type="NCBI Taxonomy" id="562"/>
    <lineage>
        <taxon>Bacteria</taxon>
        <taxon>Pseudomonadati</taxon>
        <taxon>Pseudomonadota</taxon>
        <taxon>Gammaproteobacteria</taxon>
        <taxon>Enterobacterales</taxon>
        <taxon>Enterobacteriaceae</taxon>
        <taxon>Escherichia</taxon>
    </lineage>
</organism>
<dbReference type="GO" id="GO:0003677">
    <property type="term" value="F:DNA binding"/>
    <property type="evidence" value="ECO:0007669"/>
    <property type="project" value="InterPro"/>
</dbReference>
<protein>
    <submittedName>
        <fullName evidence="1">Recombinase</fullName>
    </submittedName>
</protein>
<dbReference type="AlphaFoldDB" id="A0A2X1IVX9"/>
<dbReference type="InterPro" id="IPR036162">
    <property type="entry name" value="Resolvase-like_N_sf"/>
</dbReference>
<reference evidence="1 2" key="1">
    <citation type="submission" date="2018-06" db="EMBL/GenBank/DDBJ databases">
        <authorList>
            <consortium name="Pathogen Informatics"/>
            <person name="Doyle S."/>
        </authorList>
    </citation>
    <scope>NUCLEOTIDE SEQUENCE [LARGE SCALE GENOMIC DNA]</scope>
    <source>
        <strain evidence="1 2">NCTC11126</strain>
    </source>
</reference>
<evidence type="ECO:0000313" key="1">
    <source>
        <dbReference type="EMBL" id="SPW39388.1"/>
    </source>
</evidence>
<evidence type="ECO:0000313" key="2">
    <source>
        <dbReference type="Proteomes" id="UP000250561"/>
    </source>
</evidence>
<proteinExistence type="predicted"/>
<accession>A0A2X1IVX9</accession>
<dbReference type="Gene3D" id="3.40.50.1390">
    <property type="entry name" value="Resolvase, N-terminal catalytic domain"/>
    <property type="match status" value="1"/>
</dbReference>
<name>A0A2X1IVX9_ECOLX</name>
<dbReference type="EMBL" id="UARS01000004">
    <property type="protein sequence ID" value="SPW39388.1"/>
    <property type="molecule type" value="Genomic_DNA"/>
</dbReference>
<dbReference type="Proteomes" id="UP000250561">
    <property type="component" value="Unassembled WGS sequence"/>
</dbReference>
<sequence>MLARIESGEFPEGTILLVESIDRIGRLEHLETEALMNRILGNGLEIHTLQDGLIYTKDALADDFRNLNHPACQSLHSASGI</sequence>
<dbReference type="GO" id="GO:0000150">
    <property type="term" value="F:DNA strand exchange activity"/>
    <property type="evidence" value="ECO:0007669"/>
    <property type="project" value="InterPro"/>
</dbReference>
<gene>
    <name evidence="1" type="ORF">NCTC11126_00707</name>
</gene>